<dbReference type="GO" id="GO:0004540">
    <property type="term" value="F:RNA nuclease activity"/>
    <property type="evidence" value="ECO:0007669"/>
    <property type="project" value="InterPro"/>
</dbReference>
<organism evidence="3 4">
    <name type="scientific">Microthlaspi erraticum</name>
    <dbReference type="NCBI Taxonomy" id="1685480"/>
    <lineage>
        <taxon>Eukaryota</taxon>
        <taxon>Viridiplantae</taxon>
        <taxon>Streptophyta</taxon>
        <taxon>Embryophyta</taxon>
        <taxon>Tracheophyta</taxon>
        <taxon>Spermatophyta</taxon>
        <taxon>Magnoliopsida</taxon>
        <taxon>eudicotyledons</taxon>
        <taxon>Gunneridae</taxon>
        <taxon>Pentapetalae</taxon>
        <taxon>rosids</taxon>
        <taxon>malvids</taxon>
        <taxon>Brassicales</taxon>
        <taxon>Brassicaceae</taxon>
        <taxon>Coluteocarpeae</taxon>
        <taxon>Microthlaspi</taxon>
    </lineage>
</organism>
<dbReference type="OrthoDB" id="1110268at2759"/>
<accession>A0A6D2KT48</accession>
<dbReference type="Proteomes" id="UP000467841">
    <property type="component" value="Unassembled WGS sequence"/>
</dbReference>
<evidence type="ECO:0000313" key="3">
    <source>
        <dbReference type="EMBL" id="CAA7057681.1"/>
    </source>
</evidence>
<name>A0A6D2KT48_9BRAS</name>
<evidence type="ECO:0000259" key="1">
    <source>
        <dbReference type="Pfam" id="PF01936"/>
    </source>
</evidence>
<protein>
    <recommendedName>
        <fullName evidence="1">NYN domain-containing protein</fullName>
    </recommendedName>
</protein>
<gene>
    <name evidence="2" type="ORF">MERR_LOCUS20515</name>
    <name evidence="3" type="ORF">MERR_LOCUS44917</name>
</gene>
<dbReference type="InterPro" id="IPR021139">
    <property type="entry name" value="NYN"/>
</dbReference>
<dbReference type="Pfam" id="PF01936">
    <property type="entry name" value="NYN"/>
    <property type="match status" value="1"/>
</dbReference>
<dbReference type="PANTHER" id="PTHR14379">
    <property type="entry name" value="LIMKAIN B LKAP"/>
    <property type="match status" value="1"/>
</dbReference>
<dbReference type="PANTHER" id="PTHR14379:SF52">
    <property type="entry name" value="NYN DOMAIN-CONTAINING PROTEIN"/>
    <property type="match status" value="1"/>
</dbReference>
<sequence>MASLSPSNKYAEAKTCVFWDIEDCPIPDGLNPEMVAKNIKSALVKKGYLGEVTIWAYGDKYQTQDYYQSAGIKLLCEGSKYERFRKMHLELYKWRLTHAHELTNMMVITGNNFEFASSLQRHKESDQNILTAKPEDAPGRCGGCSLSEAVVTDEWIWESLAAGGDPIARAL</sequence>
<dbReference type="CDD" id="cd10910">
    <property type="entry name" value="PIN_limkain_b1_N_like"/>
    <property type="match status" value="1"/>
</dbReference>
<dbReference type="GO" id="GO:0005777">
    <property type="term" value="C:peroxisome"/>
    <property type="evidence" value="ECO:0007669"/>
    <property type="project" value="InterPro"/>
</dbReference>
<dbReference type="EMBL" id="CACVBM020001702">
    <property type="protein sequence ID" value="CAA7057681.1"/>
    <property type="molecule type" value="Genomic_DNA"/>
</dbReference>
<dbReference type="AlphaFoldDB" id="A0A6D2KT48"/>
<evidence type="ECO:0000313" key="2">
    <source>
        <dbReference type="EMBL" id="CAA7033280.1"/>
    </source>
</evidence>
<feature type="domain" description="NYN" evidence="1">
    <location>
        <begin position="14"/>
        <end position="132"/>
    </location>
</feature>
<reference evidence="3 4" key="1">
    <citation type="submission" date="2020-01" db="EMBL/GenBank/DDBJ databases">
        <authorList>
            <person name="Mishra B."/>
        </authorList>
    </citation>
    <scope>NUCLEOTIDE SEQUENCE [LARGE SCALE GENOMIC DNA]</scope>
</reference>
<dbReference type="GO" id="GO:0010468">
    <property type="term" value="P:regulation of gene expression"/>
    <property type="evidence" value="ECO:0007669"/>
    <property type="project" value="InterPro"/>
</dbReference>
<keyword evidence="4" id="KW-1185">Reference proteome</keyword>
<evidence type="ECO:0000313" key="4">
    <source>
        <dbReference type="Proteomes" id="UP000467841"/>
    </source>
</evidence>
<dbReference type="InterPro" id="IPR024768">
    <property type="entry name" value="Marf1"/>
</dbReference>
<proteinExistence type="predicted"/>
<dbReference type="EMBL" id="CACVBM020001129">
    <property type="protein sequence ID" value="CAA7033280.1"/>
    <property type="molecule type" value="Genomic_DNA"/>
</dbReference>